<gene>
    <name evidence="2" type="ORF">RCC_08632</name>
</gene>
<accession>A0A2D3VKK9</accession>
<dbReference type="EMBL" id="FJUY01000014">
    <property type="protein sequence ID" value="CZT22924.1"/>
    <property type="molecule type" value="Genomic_DNA"/>
</dbReference>
<dbReference type="AlphaFoldDB" id="A0A2D3VKK9"/>
<proteinExistence type="predicted"/>
<evidence type="ECO:0000313" key="3">
    <source>
        <dbReference type="Proteomes" id="UP000225277"/>
    </source>
</evidence>
<evidence type="ECO:0000259" key="1">
    <source>
        <dbReference type="PROSITE" id="PS51186"/>
    </source>
</evidence>
<dbReference type="GO" id="GO:0016747">
    <property type="term" value="F:acyltransferase activity, transferring groups other than amino-acyl groups"/>
    <property type="evidence" value="ECO:0007669"/>
    <property type="project" value="InterPro"/>
</dbReference>
<protein>
    <recommendedName>
        <fullName evidence="1">N-acetyltransferase domain-containing protein</fullName>
    </recommendedName>
</protein>
<keyword evidence="3" id="KW-1185">Reference proteome</keyword>
<dbReference type="RefSeq" id="XP_023629648.1">
    <property type="nucleotide sequence ID" value="XM_023773880.1"/>
</dbReference>
<sequence>MSTSQLTIRPAALKSSDHELLIDFKDSQLEWLSEVGSTEQWGTQPAREGNPSVLEKCRQWVEKSESHVPWGAEWCRAFVAETSTGTPVAGLVLDSKAPAYVRAILPGQDEQDPFVYLAYLISNRNAGGEKKGAGAALINVAKEQTRKAGLNRICLDCFRGNGRKLVKYYESQGFVSIGDFSASVPDKDDWLGCVMEMRV</sequence>
<dbReference type="OrthoDB" id="2821191at2759"/>
<dbReference type="InterPro" id="IPR000182">
    <property type="entry name" value="GNAT_dom"/>
</dbReference>
<dbReference type="Gene3D" id="3.40.630.30">
    <property type="match status" value="1"/>
</dbReference>
<dbReference type="PROSITE" id="PS51186">
    <property type="entry name" value="GNAT"/>
    <property type="match status" value="1"/>
</dbReference>
<dbReference type="GeneID" id="35603718"/>
<dbReference type="SUPFAM" id="SSF55729">
    <property type="entry name" value="Acyl-CoA N-acyltransferases (Nat)"/>
    <property type="match status" value="1"/>
</dbReference>
<reference evidence="2 3" key="1">
    <citation type="submission" date="2016-03" db="EMBL/GenBank/DDBJ databases">
        <authorList>
            <person name="Ploux O."/>
        </authorList>
    </citation>
    <scope>NUCLEOTIDE SEQUENCE [LARGE SCALE GENOMIC DNA]</scope>
    <source>
        <strain evidence="2 3">URUG2</strain>
    </source>
</reference>
<dbReference type="Proteomes" id="UP000225277">
    <property type="component" value="Unassembled WGS sequence"/>
</dbReference>
<name>A0A2D3VKK9_9PEZI</name>
<feature type="domain" description="N-acetyltransferase" evidence="1">
    <location>
        <begin position="44"/>
        <end position="199"/>
    </location>
</feature>
<evidence type="ECO:0000313" key="2">
    <source>
        <dbReference type="EMBL" id="CZT22924.1"/>
    </source>
</evidence>
<dbReference type="InterPro" id="IPR016181">
    <property type="entry name" value="Acyl_CoA_acyltransferase"/>
</dbReference>
<organism evidence="2 3">
    <name type="scientific">Ramularia collo-cygni</name>
    <dbReference type="NCBI Taxonomy" id="112498"/>
    <lineage>
        <taxon>Eukaryota</taxon>
        <taxon>Fungi</taxon>
        <taxon>Dikarya</taxon>
        <taxon>Ascomycota</taxon>
        <taxon>Pezizomycotina</taxon>
        <taxon>Dothideomycetes</taxon>
        <taxon>Dothideomycetidae</taxon>
        <taxon>Mycosphaerellales</taxon>
        <taxon>Mycosphaerellaceae</taxon>
        <taxon>Ramularia</taxon>
    </lineage>
</organism>